<dbReference type="Gene3D" id="2.40.50.100">
    <property type="match status" value="2"/>
</dbReference>
<reference evidence="4 5" key="1">
    <citation type="submission" date="2018-08" db="EMBL/GenBank/DDBJ databases">
        <title>Complete genome sequence of JP2-74.</title>
        <authorList>
            <person name="Wu L."/>
        </authorList>
    </citation>
    <scope>NUCLEOTIDE SEQUENCE [LARGE SCALE GENOMIC DNA]</scope>
    <source>
        <strain evidence="4 5">JP2-74</strain>
    </source>
</reference>
<dbReference type="KEGG" id="crz:D1345_07075"/>
<evidence type="ECO:0000313" key="5">
    <source>
        <dbReference type="Proteomes" id="UP000259465"/>
    </source>
</evidence>
<dbReference type="InterPro" id="IPR005116">
    <property type="entry name" value="Transp-assoc_OB_typ1"/>
</dbReference>
<dbReference type="PANTHER" id="PTHR30432:SF1">
    <property type="entry name" value="DNA-BINDING TRANSCRIPTIONAL DUAL REGULATOR MODE"/>
    <property type="match status" value="1"/>
</dbReference>
<accession>A0AAD0W783</accession>
<dbReference type="InterPro" id="IPR051815">
    <property type="entry name" value="Molybdate_resp_trans_reg"/>
</dbReference>
<feature type="domain" description="Mop" evidence="3">
    <location>
        <begin position="2"/>
        <end position="68"/>
    </location>
</feature>
<dbReference type="EMBL" id="CP031968">
    <property type="protein sequence ID" value="AXT45954.1"/>
    <property type="molecule type" value="Genomic_DNA"/>
</dbReference>
<dbReference type="PANTHER" id="PTHR30432">
    <property type="entry name" value="TRANSCRIPTIONAL REGULATOR MODE"/>
    <property type="match status" value="1"/>
</dbReference>
<sequence length="142" mass="14699">MLTSARNQFTGKVAAIHPGVVNDEIDIALPGGNKITAVITQRSTANLGLTVGGEALAIIKAPWVVLANPEAGIKLSTRNRLEGRVSALRPGVVNTEVEIRLNGGDALVAIVTKESAEGLDLAVGKAIVAFFKASHVIVGVRT</sequence>
<organism evidence="4 5">
    <name type="scientific">Chromobacterium rhizoryzae</name>
    <dbReference type="NCBI Taxonomy" id="1778675"/>
    <lineage>
        <taxon>Bacteria</taxon>
        <taxon>Pseudomonadati</taxon>
        <taxon>Pseudomonadota</taxon>
        <taxon>Betaproteobacteria</taxon>
        <taxon>Neisseriales</taxon>
        <taxon>Chromobacteriaceae</taxon>
        <taxon>Chromobacterium</taxon>
    </lineage>
</organism>
<keyword evidence="5" id="KW-1185">Reference proteome</keyword>
<evidence type="ECO:0000256" key="2">
    <source>
        <dbReference type="PROSITE-ProRule" id="PRU01213"/>
    </source>
</evidence>
<evidence type="ECO:0000256" key="1">
    <source>
        <dbReference type="ARBA" id="ARBA00022505"/>
    </source>
</evidence>
<dbReference type="SUPFAM" id="SSF50331">
    <property type="entry name" value="MOP-like"/>
    <property type="match status" value="1"/>
</dbReference>
<keyword evidence="1 2" id="KW-0500">Molybdenum</keyword>
<evidence type="ECO:0000313" key="4">
    <source>
        <dbReference type="EMBL" id="AXT45954.1"/>
    </source>
</evidence>
<dbReference type="Proteomes" id="UP000259465">
    <property type="component" value="Chromosome"/>
</dbReference>
<protein>
    <submittedName>
        <fullName evidence="4">Transporter</fullName>
    </submittedName>
</protein>
<dbReference type="NCBIfam" id="TIGR00638">
    <property type="entry name" value="Mop"/>
    <property type="match status" value="2"/>
</dbReference>
<proteinExistence type="predicted"/>
<dbReference type="PROSITE" id="PS51866">
    <property type="entry name" value="MOP"/>
    <property type="match status" value="2"/>
</dbReference>
<name>A0AAD0W783_9NEIS</name>
<gene>
    <name evidence="4" type="ORF">D1345_07075</name>
</gene>
<dbReference type="AlphaFoldDB" id="A0AAD0W783"/>
<evidence type="ECO:0000259" key="3">
    <source>
        <dbReference type="PROSITE" id="PS51866"/>
    </source>
</evidence>
<dbReference type="RefSeq" id="WP_019103952.1">
    <property type="nucleotide sequence ID" value="NZ_CP031968.1"/>
</dbReference>
<dbReference type="Pfam" id="PF03459">
    <property type="entry name" value="TOBE"/>
    <property type="match status" value="2"/>
</dbReference>
<dbReference type="InterPro" id="IPR008995">
    <property type="entry name" value="Mo/tungstate-bd_C_term_dom"/>
</dbReference>
<dbReference type="GO" id="GO:0015689">
    <property type="term" value="P:molybdate ion transport"/>
    <property type="evidence" value="ECO:0007669"/>
    <property type="project" value="InterPro"/>
</dbReference>
<dbReference type="InterPro" id="IPR004606">
    <property type="entry name" value="Mop_domain"/>
</dbReference>
<feature type="domain" description="Mop" evidence="3">
    <location>
        <begin position="74"/>
        <end position="140"/>
    </location>
</feature>